<dbReference type="Pfam" id="PF05631">
    <property type="entry name" value="MFS_5"/>
    <property type="match status" value="1"/>
</dbReference>
<dbReference type="Proteomes" id="UP000440578">
    <property type="component" value="Unassembled WGS sequence"/>
</dbReference>
<dbReference type="OrthoDB" id="263957at2759"/>
<evidence type="ECO:0000256" key="6">
    <source>
        <dbReference type="ARBA" id="ARBA00022692"/>
    </source>
</evidence>
<dbReference type="GO" id="GO:0015098">
    <property type="term" value="F:molybdate ion transmembrane transporter activity"/>
    <property type="evidence" value="ECO:0007669"/>
    <property type="project" value="InterPro"/>
</dbReference>
<evidence type="ECO:0000256" key="4">
    <source>
        <dbReference type="ARBA" id="ARBA00022448"/>
    </source>
</evidence>
<evidence type="ECO:0000256" key="2">
    <source>
        <dbReference type="ARBA" id="ARBA00004651"/>
    </source>
</evidence>
<dbReference type="InterPro" id="IPR036259">
    <property type="entry name" value="MFS_trans_sf"/>
</dbReference>
<gene>
    <name evidence="13" type="primary">MFSD5</name>
    <name evidence="13" type="ORF">FJT64_025816</name>
</gene>
<dbReference type="AlphaFoldDB" id="A0A6A4W7U4"/>
<evidence type="ECO:0000256" key="11">
    <source>
        <dbReference type="ARBA" id="ARBA00032555"/>
    </source>
</evidence>
<evidence type="ECO:0000256" key="12">
    <source>
        <dbReference type="SAM" id="Phobius"/>
    </source>
</evidence>
<evidence type="ECO:0000313" key="14">
    <source>
        <dbReference type="Proteomes" id="UP000440578"/>
    </source>
</evidence>
<dbReference type="SUPFAM" id="SSF103473">
    <property type="entry name" value="MFS general substrate transporter"/>
    <property type="match status" value="1"/>
</dbReference>
<comment type="caution">
    <text evidence="13">The sequence shown here is derived from an EMBL/GenBank/DDBJ whole genome shotgun (WGS) entry which is preliminary data.</text>
</comment>
<keyword evidence="14" id="KW-1185">Reference proteome</keyword>
<feature type="transmembrane region" description="Helical" evidence="12">
    <location>
        <begin position="449"/>
        <end position="466"/>
    </location>
</feature>
<proteinExistence type="predicted"/>
<evidence type="ECO:0000256" key="7">
    <source>
        <dbReference type="ARBA" id="ARBA00022989"/>
    </source>
</evidence>
<feature type="transmembrane region" description="Helical" evidence="12">
    <location>
        <begin position="314"/>
        <end position="341"/>
    </location>
</feature>
<evidence type="ECO:0000256" key="1">
    <source>
        <dbReference type="ARBA" id="ARBA00003019"/>
    </source>
</evidence>
<feature type="transmembrane region" description="Helical" evidence="12">
    <location>
        <begin position="115"/>
        <end position="134"/>
    </location>
</feature>
<feature type="transmembrane region" description="Helical" evidence="12">
    <location>
        <begin position="409"/>
        <end position="428"/>
    </location>
</feature>
<reference evidence="13 14" key="1">
    <citation type="submission" date="2019-07" db="EMBL/GenBank/DDBJ databases">
        <title>Draft genome assembly of a fouling barnacle, Amphibalanus amphitrite (Darwin, 1854): The first reference genome for Thecostraca.</title>
        <authorList>
            <person name="Kim W."/>
        </authorList>
    </citation>
    <scope>NUCLEOTIDE SEQUENCE [LARGE SCALE GENOMIC DNA]</scope>
    <source>
        <strain evidence="13">SNU_AA5</strain>
        <tissue evidence="13">Soma without cirri and trophi</tissue>
    </source>
</reference>
<feature type="transmembrane region" description="Helical" evidence="12">
    <location>
        <begin position="75"/>
        <end position="94"/>
    </location>
</feature>
<dbReference type="CDD" id="cd17487">
    <property type="entry name" value="MFS_MFSD5_like"/>
    <property type="match status" value="1"/>
</dbReference>
<feature type="transmembrane region" description="Helical" evidence="12">
    <location>
        <begin position="385"/>
        <end position="403"/>
    </location>
</feature>
<comment type="subcellular location">
    <subcellularLocation>
        <location evidence="2">Cell membrane</location>
        <topology evidence="2">Multi-pass membrane protein</topology>
    </subcellularLocation>
</comment>
<dbReference type="Gene3D" id="1.20.1250.20">
    <property type="entry name" value="MFS general substrate transporter like domains"/>
    <property type="match status" value="1"/>
</dbReference>
<accession>A0A6A4W7U4</accession>
<dbReference type="InterPro" id="IPR008509">
    <property type="entry name" value="MOT2/MFSD5"/>
</dbReference>
<organism evidence="13 14">
    <name type="scientific">Amphibalanus amphitrite</name>
    <name type="common">Striped barnacle</name>
    <name type="synonym">Balanus amphitrite</name>
    <dbReference type="NCBI Taxonomy" id="1232801"/>
    <lineage>
        <taxon>Eukaryota</taxon>
        <taxon>Metazoa</taxon>
        <taxon>Ecdysozoa</taxon>
        <taxon>Arthropoda</taxon>
        <taxon>Crustacea</taxon>
        <taxon>Multicrustacea</taxon>
        <taxon>Cirripedia</taxon>
        <taxon>Thoracica</taxon>
        <taxon>Thoracicalcarea</taxon>
        <taxon>Balanomorpha</taxon>
        <taxon>Balanoidea</taxon>
        <taxon>Balanidae</taxon>
        <taxon>Amphibalaninae</taxon>
        <taxon>Amphibalanus</taxon>
    </lineage>
</organism>
<keyword evidence="4" id="KW-0813">Transport</keyword>
<feature type="transmembrane region" description="Helical" evidence="12">
    <location>
        <begin position="272"/>
        <end position="293"/>
    </location>
</feature>
<keyword evidence="8" id="KW-0406">Ion transport</keyword>
<comment type="function">
    <text evidence="1">Mediates high-affinity intracellular uptake of the rare oligo-element molybdenum.</text>
</comment>
<dbReference type="GO" id="GO:0005886">
    <property type="term" value="C:plasma membrane"/>
    <property type="evidence" value="ECO:0007669"/>
    <property type="project" value="UniProtKB-SubCell"/>
</dbReference>
<feature type="transmembrane region" description="Helical" evidence="12">
    <location>
        <begin position="478"/>
        <end position="496"/>
    </location>
</feature>
<feature type="transmembrane region" description="Helical" evidence="12">
    <location>
        <begin position="146"/>
        <end position="166"/>
    </location>
</feature>
<name>A0A6A4W7U4_AMPAM</name>
<keyword evidence="6 12" id="KW-0812">Transmembrane</keyword>
<dbReference type="PANTHER" id="PTHR23516:SF1">
    <property type="entry name" value="MOLYBDATE-ANION TRANSPORTER"/>
    <property type="match status" value="1"/>
</dbReference>
<evidence type="ECO:0000313" key="13">
    <source>
        <dbReference type="EMBL" id="KAF0302073.1"/>
    </source>
</evidence>
<evidence type="ECO:0000256" key="9">
    <source>
        <dbReference type="ARBA" id="ARBA00023136"/>
    </source>
</evidence>
<feature type="transmembrane region" description="Helical" evidence="12">
    <location>
        <begin position="353"/>
        <end position="373"/>
    </location>
</feature>
<evidence type="ECO:0000256" key="5">
    <source>
        <dbReference type="ARBA" id="ARBA00022475"/>
    </source>
</evidence>
<protein>
    <recommendedName>
        <fullName evidence="3">Molybdate-anion transporter</fullName>
    </recommendedName>
    <alternativeName>
        <fullName evidence="10">Major facilitator superfamily domain-containing protein 5</fullName>
    </alternativeName>
    <alternativeName>
        <fullName evidence="11">Molybdate transporter 2 homolog</fullName>
    </alternativeName>
</protein>
<feature type="transmembrane region" description="Helical" evidence="12">
    <location>
        <begin position="202"/>
        <end position="225"/>
    </location>
</feature>
<keyword evidence="9 12" id="KW-0472">Membrane</keyword>
<sequence length="518" mass="56620">MSVCPAAARWAGVYRPAVSPPSAVCPADSAPLPTAADRGDMLPTEGLVQSAAAAEPAKGFIEYYVSNVKMDVTTMTYAAFMALSVACFVLLHLARHTKAQLTAASNPHFVQFQRQFFAVYFLALFSDWLQGPYVYKLYSHYGFAEYQIAVIYVVGFAASVVFGTATGPLADRFGRKKTCIAFSVAYSLCCLTKLSRTYAVLLLGRVFGGIATSMLFSTFESWYVYEHVETHDFPAEWIAVTFSKATFWNGILAIVAGVASNMAAEWLGFGPVAPFLMAIPCLVACGGLVSAQWQENYGNQQINLRRSYINGLRTILASEVVALLGLIQSLFESVMYMFVFLWTPILDPSQPPLGMVFSCFMVCIMMGSSLNTLLMGRGMRPERVLTLAVAINIVCMLVCTVATGPGAAMPGLAFAAFLFLELAVGMYFPSMGYLRSQVIPEEQRASIMNWFRVPMNLITCGGLLWLHQGESAGGNQVIFMACAGLLMLALVACLRFSRRYQETRLPEKDLTESKPSAL</sequence>
<evidence type="ECO:0000256" key="3">
    <source>
        <dbReference type="ARBA" id="ARBA00021242"/>
    </source>
</evidence>
<dbReference type="EMBL" id="VIIS01001097">
    <property type="protein sequence ID" value="KAF0302073.1"/>
    <property type="molecule type" value="Genomic_DNA"/>
</dbReference>
<dbReference type="PANTHER" id="PTHR23516">
    <property type="entry name" value="SAM (S-ADENOSYL METHIONINE) TRANSPORTER"/>
    <property type="match status" value="1"/>
</dbReference>
<keyword evidence="7 12" id="KW-1133">Transmembrane helix</keyword>
<evidence type="ECO:0000256" key="10">
    <source>
        <dbReference type="ARBA" id="ARBA00030646"/>
    </source>
</evidence>
<keyword evidence="5" id="KW-1003">Cell membrane</keyword>
<dbReference type="GO" id="GO:0006811">
    <property type="term" value="P:monoatomic ion transport"/>
    <property type="evidence" value="ECO:0007669"/>
    <property type="project" value="UniProtKB-KW"/>
</dbReference>
<evidence type="ECO:0000256" key="8">
    <source>
        <dbReference type="ARBA" id="ARBA00023065"/>
    </source>
</evidence>